<dbReference type="Proteomes" id="UP000054859">
    <property type="component" value="Unassembled WGS sequence"/>
</dbReference>
<dbReference type="RefSeq" id="WP_058462955.1">
    <property type="nucleotide sequence ID" value="NZ_CAAAHS010000006.1"/>
</dbReference>
<dbReference type="KEGG" id="ladl:NCTC12735_01607"/>
<sequence>MPLTIVLGYKKINLLDIQNIAQLDDLSKQDRALIAQKMVETFTLKEMLKVIEHLVKLNFSSNKQNPIENFLADLLVAYIGKYDGTNLLIRFSNFFSYSKSTLETEFPSFIPDPMQNLQFSLQTTAVLHTLKELAKKRAQNTDTRFDCTLAESIAQKVLVPILRAKCSLRVTEESFSRFIDNQELHRKLLENNLNIERAEYVWEINNEISTLQELLTAQNDEKIKMRVQAVMNQIIKLREEGKEHLSDLLYAIKDTTALLSNRMTPEKYKERALSYQGKGSENLRWVGKLMMGLGAYIIALSAVIVFTGGVGVTMGVASGALLAAGGLGFFAASGHKGLAKEMITVANAKIASIAP</sequence>
<dbReference type="EMBL" id="LNKA01000019">
    <property type="protein sequence ID" value="KTC64594.1"/>
    <property type="molecule type" value="Genomic_DNA"/>
</dbReference>
<evidence type="ECO:0000313" key="5">
    <source>
        <dbReference type="Proteomes" id="UP000281170"/>
    </source>
</evidence>
<gene>
    <name evidence="2" type="ORF">Lade_1888</name>
    <name evidence="3" type="ORF">NCTC12735_01607</name>
</gene>
<keyword evidence="1" id="KW-1133">Transmembrane helix</keyword>
<feature type="transmembrane region" description="Helical" evidence="1">
    <location>
        <begin position="285"/>
        <end position="306"/>
    </location>
</feature>
<protein>
    <recommendedName>
        <fullName evidence="6">VipE</fullName>
    </recommendedName>
</protein>
<evidence type="ECO:0000313" key="2">
    <source>
        <dbReference type="EMBL" id="KTC64594.1"/>
    </source>
</evidence>
<dbReference type="Proteomes" id="UP000281170">
    <property type="component" value="Plasmid 24"/>
</dbReference>
<feature type="transmembrane region" description="Helical" evidence="1">
    <location>
        <begin position="312"/>
        <end position="332"/>
    </location>
</feature>
<dbReference type="EMBL" id="LR134433">
    <property type="protein sequence ID" value="VEH85962.1"/>
    <property type="molecule type" value="Genomic_DNA"/>
</dbReference>
<geneLocation type="plasmid" evidence="3 5">
    <name>24</name>
</geneLocation>
<accession>A0A0W0R0K7</accession>
<dbReference type="AlphaFoldDB" id="A0A0W0R0K7"/>
<evidence type="ECO:0000256" key="1">
    <source>
        <dbReference type="SAM" id="Phobius"/>
    </source>
</evidence>
<keyword evidence="3" id="KW-0614">Plasmid</keyword>
<organism evidence="2 4">
    <name type="scientific">Legionella adelaidensis</name>
    <dbReference type="NCBI Taxonomy" id="45056"/>
    <lineage>
        <taxon>Bacteria</taxon>
        <taxon>Pseudomonadati</taxon>
        <taxon>Pseudomonadota</taxon>
        <taxon>Gammaproteobacteria</taxon>
        <taxon>Legionellales</taxon>
        <taxon>Legionellaceae</taxon>
        <taxon>Legionella</taxon>
    </lineage>
</organism>
<keyword evidence="4" id="KW-1185">Reference proteome</keyword>
<keyword evidence="1" id="KW-0812">Transmembrane</keyword>
<reference evidence="2 4" key="1">
    <citation type="submission" date="2015-11" db="EMBL/GenBank/DDBJ databases">
        <title>Identification of large and diverse effector repertoires of 38 Legionella species.</title>
        <authorList>
            <person name="Burstein D."/>
            <person name="Amaro F."/>
            <person name="Zusman T."/>
            <person name="Lifshitz Z."/>
            <person name="Cohen O."/>
            <person name="Gilbert J.A."/>
            <person name="Pupko T."/>
            <person name="Shuman H.A."/>
            <person name="Segal G."/>
        </authorList>
    </citation>
    <scope>NUCLEOTIDE SEQUENCE [LARGE SCALE GENOMIC DNA]</scope>
    <source>
        <strain evidence="2 4">1762-AUS-E</strain>
    </source>
</reference>
<dbReference type="STRING" id="45056.Lade_1888"/>
<evidence type="ECO:0000313" key="3">
    <source>
        <dbReference type="EMBL" id="VEH85962.1"/>
    </source>
</evidence>
<reference evidence="3 5" key="2">
    <citation type="submission" date="2018-12" db="EMBL/GenBank/DDBJ databases">
        <authorList>
            <consortium name="Pathogen Informatics"/>
        </authorList>
    </citation>
    <scope>NUCLEOTIDE SEQUENCE [LARGE SCALE GENOMIC DNA]</scope>
    <source>
        <strain evidence="3 5">NCTC12735</strain>
        <plasmid evidence="5">24</plasmid>
    </source>
</reference>
<keyword evidence="1" id="KW-0472">Membrane</keyword>
<proteinExistence type="predicted"/>
<evidence type="ECO:0008006" key="6">
    <source>
        <dbReference type="Google" id="ProtNLM"/>
    </source>
</evidence>
<evidence type="ECO:0000313" key="4">
    <source>
        <dbReference type="Proteomes" id="UP000054859"/>
    </source>
</evidence>
<name>A0A0W0R0K7_9GAMM</name>
<dbReference type="PATRIC" id="fig|45056.6.peg.1950"/>